<reference evidence="2" key="1">
    <citation type="submission" date="2020-11" db="EMBL/GenBank/DDBJ databases">
        <authorList>
            <consortium name="DOE Joint Genome Institute"/>
            <person name="Ahrendt S."/>
            <person name="Riley R."/>
            <person name="Andreopoulos W."/>
            <person name="LaButti K."/>
            <person name="Pangilinan J."/>
            <person name="Ruiz-duenas F.J."/>
            <person name="Barrasa J.M."/>
            <person name="Sanchez-Garcia M."/>
            <person name="Camarero S."/>
            <person name="Miyauchi S."/>
            <person name="Serrano A."/>
            <person name="Linde D."/>
            <person name="Babiker R."/>
            <person name="Drula E."/>
            <person name="Ayuso-Fernandez I."/>
            <person name="Pacheco R."/>
            <person name="Padilla G."/>
            <person name="Ferreira P."/>
            <person name="Barriuso J."/>
            <person name="Kellner H."/>
            <person name="Castanera R."/>
            <person name="Alfaro M."/>
            <person name="Ramirez L."/>
            <person name="Pisabarro A.G."/>
            <person name="Kuo A."/>
            <person name="Tritt A."/>
            <person name="Lipzen A."/>
            <person name="He G."/>
            <person name="Yan M."/>
            <person name="Ng V."/>
            <person name="Cullen D."/>
            <person name="Martin F."/>
            <person name="Rosso M.-N."/>
            <person name="Henrissat B."/>
            <person name="Hibbett D."/>
            <person name="Martinez A.T."/>
            <person name="Grigoriev I.V."/>
        </authorList>
    </citation>
    <scope>NUCLEOTIDE SEQUENCE</scope>
    <source>
        <strain evidence="2">AH 44721</strain>
    </source>
</reference>
<keyword evidence="1" id="KW-1133">Transmembrane helix</keyword>
<sequence length="176" mass="18261">MPSTSSLGLGRKSSLSFGSPFGDGEDEEDMGMGDNLQPVPLFQIPMRVGVRVTAGAGVTPRGRYRAFLGVAFFIVCFHVSLIHCVGLFFSSFSGIRVLFVSCSISTSAATSLAGRYGNGIGIPSPPSMLNPFSSTSASASASSLPLLLPLDRLSVLAPLQPLGMGLGIPSETHLPI</sequence>
<dbReference type="Proteomes" id="UP000724874">
    <property type="component" value="Unassembled WGS sequence"/>
</dbReference>
<comment type="caution">
    <text evidence="2">The sequence shown here is derived from an EMBL/GenBank/DDBJ whole genome shotgun (WGS) entry which is preliminary data.</text>
</comment>
<gene>
    <name evidence="2" type="ORF">CPB84DRAFT_875367</name>
</gene>
<dbReference type="AlphaFoldDB" id="A0A9P5NMJ5"/>
<organism evidence="2 3">
    <name type="scientific">Gymnopilus junonius</name>
    <name type="common">Spectacular rustgill mushroom</name>
    <name type="synonym">Gymnopilus spectabilis subsp. junonius</name>
    <dbReference type="NCBI Taxonomy" id="109634"/>
    <lineage>
        <taxon>Eukaryota</taxon>
        <taxon>Fungi</taxon>
        <taxon>Dikarya</taxon>
        <taxon>Basidiomycota</taxon>
        <taxon>Agaricomycotina</taxon>
        <taxon>Agaricomycetes</taxon>
        <taxon>Agaricomycetidae</taxon>
        <taxon>Agaricales</taxon>
        <taxon>Agaricineae</taxon>
        <taxon>Hymenogastraceae</taxon>
        <taxon>Gymnopilus</taxon>
    </lineage>
</organism>
<evidence type="ECO:0000256" key="1">
    <source>
        <dbReference type="SAM" id="Phobius"/>
    </source>
</evidence>
<keyword evidence="1" id="KW-0812">Transmembrane</keyword>
<name>A0A9P5NMJ5_GYMJU</name>
<dbReference type="EMBL" id="JADNYJ010000037">
    <property type="protein sequence ID" value="KAF8902240.1"/>
    <property type="molecule type" value="Genomic_DNA"/>
</dbReference>
<accession>A0A9P5NMJ5</accession>
<keyword evidence="1" id="KW-0472">Membrane</keyword>
<protein>
    <submittedName>
        <fullName evidence="2">Uncharacterized protein</fullName>
    </submittedName>
</protein>
<proteinExistence type="predicted"/>
<evidence type="ECO:0000313" key="2">
    <source>
        <dbReference type="EMBL" id="KAF8902240.1"/>
    </source>
</evidence>
<evidence type="ECO:0000313" key="3">
    <source>
        <dbReference type="Proteomes" id="UP000724874"/>
    </source>
</evidence>
<keyword evidence="3" id="KW-1185">Reference proteome</keyword>
<feature type="transmembrane region" description="Helical" evidence="1">
    <location>
        <begin position="66"/>
        <end position="89"/>
    </location>
</feature>